<accession>A0AC60PQB2</accession>
<gene>
    <name evidence="1" type="ORF">HPB47_000992</name>
</gene>
<organism evidence="1 2">
    <name type="scientific">Ixodes persulcatus</name>
    <name type="common">Taiga tick</name>
    <dbReference type="NCBI Taxonomy" id="34615"/>
    <lineage>
        <taxon>Eukaryota</taxon>
        <taxon>Metazoa</taxon>
        <taxon>Ecdysozoa</taxon>
        <taxon>Arthropoda</taxon>
        <taxon>Chelicerata</taxon>
        <taxon>Arachnida</taxon>
        <taxon>Acari</taxon>
        <taxon>Parasitiformes</taxon>
        <taxon>Ixodida</taxon>
        <taxon>Ixodoidea</taxon>
        <taxon>Ixodidae</taxon>
        <taxon>Ixodinae</taxon>
        <taxon>Ixodes</taxon>
    </lineage>
</organism>
<proteinExistence type="predicted"/>
<evidence type="ECO:0000313" key="1">
    <source>
        <dbReference type="EMBL" id="KAG0423224.1"/>
    </source>
</evidence>
<comment type="caution">
    <text evidence="1">The sequence shown here is derived from an EMBL/GenBank/DDBJ whole genome shotgun (WGS) entry which is preliminary data.</text>
</comment>
<name>A0AC60PQB2_IXOPE</name>
<keyword evidence="2" id="KW-1185">Reference proteome</keyword>
<sequence>MYDETVRSDVRSGNTTVGGEGFLRSPVLRKLSPPKVIPAVRTSDRTVSSYTCFALNTVKVNSRGDVRAHGLASEFVSSRSEDATNLCLGKLCQQRPDPEAERLRRSQERHRGPRDDGLPVCDTTAASVISGASQITLSKRRVPTAILRRIGVDKPMLPKGAPLPFASRTIKSTARTTVNCCLLLLESLAHAELVRGSFPKFVLVRKGTPATDKTPLAFIDKGVKNNIAYYQEEILKKMVRPWSSQQFSNGGMILQKDWAPAHGAKTIMELCDRTLALQLTRPPTARPFGVERFGAEGVCKLPPDLVWEELDDDYLQVTVDSLKKRLKTCMKAKGGHFEQFLI</sequence>
<dbReference type="Proteomes" id="UP000805193">
    <property type="component" value="Unassembled WGS sequence"/>
</dbReference>
<dbReference type="EMBL" id="JABSTQ010010129">
    <property type="protein sequence ID" value="KAG0423224.1"/>
    <property type="molecule type" value="Genomic_DNA"/>
</dbReference>
<reference evidence="1 2" key="1">
    <citation type="journal article" date="2020" name="Cell">
        <title>Large-Scale Comparative Analyses of Tick Genomes Elucidate Their Genetic Diversity and Vector Capacities.</title>
        <authorList>
            <consortium name="Tick Genome and Microbiome Consortium (TIGMIC)"/>
            <person name="Jia N."/>
            <person name="Wang J."/>
            <person name="Shi W."/>
            <person name="Du L."/>
            <person name="Sun Y."/>
            <person name="Zhan W."/>
            <person name="Jiang J.F."/>
            <person name="Wang Q."/>
            <person name="Zhang B."/>
            <person name="Ji P."/>
            <person name="Bell-Sakyi L."/>
            <person name="Cui X.M."/>
            <person name="Yuan T.T."/>
            <person name="Jiang B.G."/>
            <person name="Yang W.F."/>
            <person name="Lam T.T."/>
            <person name="Chang Q.C."/>
            <person name="Ding S.J."/>
            <person name="Wang X.J."/>
            <person name="Zhu J.G."/>
            <person name="Ruan X.D."/>
            <person name="Zhao L."/>
            <person name="Wei J.T."/>
            <person name="Ye R.Z."/>
            <person name="Que T.C."/>
            <person name="Du C.H."/>
            <person name="Zhou Y.H."/>
            <person name="Cheng J.X."/>
            <person name="Dai P.F."/>
            <person name="Guo W.B."/>
            <person name="Han X.H."/>
            <person name="Huang E.J."/>
            <person name="Li L.F."/>
            <person name="Wei W."/>
            <person name="Gao Y.C."/>
            <person name="Liu J.Z."/>
            <person name="Shao H.Z."/>
            <person name="Wang X."/>
            <person name="Wang C.C."/>
            <person name="Yang T.C."/>
            <person name="Huo Q.B."/>
            <person name="Li W."/>
            <person name="Chen H.Y."/>
            <person name="Chen S.E."/>
            <person name="Zhou L.G."/>
            <person name="Ni X.B."/>
            <person name="Tian J.H."/>
            <person name="Sheng Y."/>
            <person name="Liu T."/>
            <person name="Pan Y.S."/>
            <person name="Xia L.Y."/>
            <person name="Li J."/>
            <person name="Zhao F."/>
            <person name="Cao W.C."/>
        </authorList>
    </citation>
    <scope>NUCLEOTIDE SEQUENCE [LARGE SCALE GENOMIC DNA]</scope>
    <source>
        <tissue evidence="1">Larvae</tissue>
    </source>
</reference>
<protein>
    <submittedName>
        <fullName evidence="1">Uncharacterized protein</fullName>
    </submittedName>
</protein>
<evidence type="ECO:0000313" key="2">
    <source>
        <dbReference type="Proteomes" id="UP000805193"/>
    </source>
</evidence>